<dbReference type="EMBL" id="JADKGY010000030">
    <property type="protein sequence ID" value="MBK9984613.1"/>
    <property type="molecule type" value="Genomic_DNA"/>
</dbReference>
<proteinExistence type="predicted"/>
<sequence>MDEKDIFKLAIPLIAVPIAGVWLFKNHFADHNNARRLLTFNNLDESMVELDKIAQAVDLKIDNDWTLYQNLVHCTQSVLYSMTGYPENKPKIIQKTIGSLVFHQFEHQGYMRHNRNEPIPGASLIQPNGNNSDAVSDLKKAIIAFENYNKELKPHFAYGKLSKSQFASAHCMHLADHFAIMTY</sequence>
<evidence type="ECO:0000313" key="1">
    <source>
        <dbReference type="EMBL" id="MBK9984613.1"/>
    </source>
</evidence>
<dbReference type="Pfam" id="PF07606">
    <property type="entry name" value="DUF1569"/>
    <property type="match status" value="1"/>
</dbReference>
<accession>A0A9D7XUB5</accession>
<gene>
    <name evidence="1" type="ORF">IPP15_19990</name>
</gene>
<dbReference type="AlphaFoldDB" id="A0A9D7XUB5"/>
<dbReference type="InterPro" id="IPR011463">
    <property type="entry name" value="DUF1569"/>
</dbReference>
<name>A0A9D7XUB5_9BACT</name>
<dbReference type="Proteomes" id="UP000808337">
    <property type="component" value="Unassembled WGS sequence"/>
</dbReference>
<protein>
    <submittedName>
        <fullName evidence="1">DUF1569 domain-containing protein</fullName>
    </submittedName>
</protein>
<organism evidence="1 2">
    <name type="scientific">Candidatus Opimibacter skivensis</name>
    <dbReference type="NCBI Taxonomy" id="2982028"/>
    <lineage>
        <taxon>Bacteria</taxon>
        <taxon>Pseudomonadati</taxon>
        <taxon>Bacteroidota</taxon>
        <taxon>Saprospiria</taxon>
        <taxon>Saprospirales</taxon>
        <taxon>Saprospiraceae</taxon>
        <taxon>Candidatus Opimibacter</taxon>
    </lineage>
</organism>
<evidence type="ECO:0000313" key="2">
    <source>
        <dbReference type="Proteomes" id="UP000808337"/>
    </source>
</evidence>
<reference evidence="1 2" key="1">
    <citation type="submission" date="2020-10" db="EMBL/GenBank/DDBJ databases">
        <title>Connecting structure to function with the recovery of over 1000 high-quality activated sludge metagenome-assembled genomes encoding full-length rRNA genes using long-read sequencing.</title>
        <authorList>
            <person name="Singleton C.M."/>
            <person name="Petriglieri F."/>
            <person name="Kristensen J.M."/>
            <person name="Kirkegaard R.H."/>
            <person name="Michaelsen T.Y."/>
            <person name="Andersen M.H."/>
            <person name="Karst S.M."/>
            <person name="Dueholm M.S."/>
            <person name="Nielsen P.H."/>
            <person name="Albertsen M."/>
        </authorList>
    </citation>
    <scope>NUCLEOTIDE SEQUENCE [LARGE SCALE GENOMIC DNA]</scope>
    <source>
        <strain evidence="1">Ribe_18-Q3-R11-54_MAXAC.273</strain>
    </source>
</reference>
<comment type="caution">
    <text evidence="1">The sequence shown here is derived from an EMBL/GenBank/DDBJ whole genome shotgun (WGS) entry which is preliminary data.</text>
</comment>